<dbReference type="RefSeq" id="XP_031789252.1">
    <property type="nucleotide sequence ID" value="XM_031933392.1"/>
</dbReference>
<dbReference type="AlphaFoldDB" id="A0A7M7QLC8"/>
<dbReference type="KEGG" id="nvi:116418323"/>
<feature type="region of interest" description="Disordered" evidence="1">
    <location>
        <begin position="149"/>
        <end position="259"/>
    </location>
</feature>
<sequence>MNSSVTLAVTSFTVAFCPNNIGRNHPEALLHSQTLKFRSGQKTFNVEQLSDMSLSKLIQLFAVFKADELKRHYSYTCTLVSGCNKKYSSFASEDKAKTSMMKHIDNHLKSLKKNSENSAEIKNKSLSFLSSSEKEPSFNSVLNPIKLESNGSLDKKENQMESPETDDCLDLEDDKNVTKQSKGPARKRLRLEECEDNNSDECRLQRNENGGGKDDDQKAAVTKMTTRKSVKLKKIKDDSIESLNDSSTSRSSNGRCADQSVEDTEYPYCMFCKKQQSQLIRHAKKTQQSHVHEGVPQRNKRSNEK</sequence>
<accession>A0A7M7QLC8</accession>
<evidence type="ECO:0000313" key="2">
    <source>
        <dbReference type="EnsemblMetazoa" id="XP_031789252"/>
    </source>
</evidence>
<feature type="compositionally biased region" description="Basic and acidic residues" evidence="1">
    <location>
        <begin position="290"/>
        <end position="305"/>
    </location>
</feature>
<dbReference type="Proteomes" id="UP000002358">
    <property type="component" value="Unassembled WGS sequence"/>
</dbReference>
<keyword evidence="3" id="KW-1185">Reference proteome</keyword>
<dbReference type="EnsemblMetazoa" id="XM_031933392">
    <property type="protein sequence ID" value="XP_031789252"/>
    <property type="gene ID" value="LOC116418323"/>
</dbReference>
<organism evidence="2 3">
    <name type="scientific">Nasonia vitripennis</name>
    <name type="common">Parasitic wasp</name>
    <dbReference type="NCBI Taxonomy" id="7425"/>
    <lineage>
        <taxon>Eukaryota</taxon>
        <taxon>Metazoa</taxon>
        <taxon>Ecdysozoa</taxon>
        <taxon>Arthropoda</taxon>
        <taxon>Hexapoda</taxon>
        <taxon>Insecta</taxon>
        <taxon>Pterygota</taxon>
        <taxon>Neoptera</taxon>
        <taxon>Endopterygota</taxon>
        <taxon>Hymenoptera</taxon>
        <taxon>Apocrita</taxon>
        <taxon>Proctotrupomorpha</taxon>
        <taxon>Chalcidoidea</taxon>
        <taxon>Pteromalidae</taxon>
        <taxon>Pteromalinae</taxon>
        <taxon>Nasonia</taxon>
    </lineage>
</organism>
<proteinExistence type="predicted"/>
<name>A0A7M7QLC8_NASVI</name>
<feature type="compositionally biased region" description="Basic residues" evidence="1">
    <location>
        <begin position="225"/>
        <end position="234"/>
    </location>
</feature>
<feature type="compositionally biased region" description="Low complexity" evidence="1">
    <location>
        <begin position="242"/>
        <end position="252"/>
    </location>
</feature>
<feature type="region of interest" description="Disordered" evidence="1">
    <location>
        <begin position="279"/>
        <end position="305"/>
    </location>
</feature>
<evidence type="ECO:0000313" key="3">
    <source>
        <dbReference type="Proteomes" id="UP000002358"/>
    </source>
</evidence>
<feature type="compositionally biased region" description="Acidic residues" evidence="1">
    <location>
        <begin position="163"/>
        <end position="173"/>
    </location>
</feature>
<dbReference type="GeneID" id="116418323"/>
<evidence type="ECO:0000256" key="1">
    <source>
        <dbReference type="SAM" id="MobiDB-lite"/>
    </source>
</evidence>
<dbReference type="InParanoid" id="A0A7M7QLC8"/>
<feature type="compositionally biased region" description="Basic and acidic residues" evidence="1">
    <location>
        <begin position="200"/>
        <end position="218"/>
    </location>
</feature>
<dbReference type="OrthoDB" id="3533395at2759"/>
<reference evidence="2" key="1">
    <citation type="submission" date="2021-01" db="UniProtKB">
        <authorList>
            <consortium name="EnsemblMetazoa"/>
        </authorList>
    </citation>
    <scope>IDENTIFICATION</scope>
</reference>
<protein>
    <submittedName>
        <fullName evidence="2">Uncharacterized protein</fullName>
    </submittedName>
</protein>